<dbReference type="RefSeq" id="WP_157426423.1">
    <property type="nucleotide sequence ID" value="NZ_BAAANK010000005.1"/>
</dbReference>
<dbReference type="InterPro" id="IPR052171">
    <property type="entry name" value="NHEJ_LigD"/>
</dbReference>
<name>A0ABN2MSZ9_9MICO</name>
<feature type="compositionally biased region" description="Basic and acidic residues" evidence="1">
    <location>
        <begin position="336"/>
        <end position="346"/>
    </location>
</feature>
<feature type="region of interest" description="Disordered" evidence="1">
    <location>
        <begin position="314"/>
        <end position="346"/>
    </location>
</feature>
<dbReference type="InterPro" id="IPR014145">
    <property type="entry name" value="LigD_pol_dom"/>
</dbReference>
<evidence type="ECO:0000313" key="4">
    <source>
        <dbReference type="Proteomes" id="UP001501746"/>
    </source>
</evidence>
<evidence type="ECO:0000259" key="2">
    <source>
        <dbReference type="Pfam" id="PF21686"/>
    </source>
</evidence>
<organism evidence="3 4">
    <name type="scientific">Agromyces salentinus</name>
    <dbReference type="NCBI Taxonomy" id="269421"/>
    <lineage>
        <taxon>Bacteria</taxon>
        <taxon>Bacillati</taxon>
        <taxon>Actinomycetota</taxon>
        <taxon>Actinomycetes</taxon>
        <taxon>Micrococcales</taxon>
        <taxon>Microbacteriaceae</taxon>
        <taxon>Agromyces</taxon>
    </lineage>
</organism>
<dbReference type="NCBIfam" id="TIGR02778">
    <property type="entry name" value="ligD_pol"/>
    <property type="match status" value="1"/>
</dbReference>
<keyword evidence="4" id="KW-1185">Reference proteome</keyword>
<gene>
    <name evidence="3" type="primary">ligD</name>
    <name evidence="3" type="ORF">GCM10009750_20980</name>
</gene>
<dbReference type="Pfam" id="PF21686">
    <property type="entry name" value="LigD_Prim-Pol"/>
    <property type="match status" value="1"/>
</dbReference>
<reference evidence="3 4" key="1">
    <citation type="journal article" date="2019" name="Int. J. Syst. Evol. Microbiol.">
        <title>The Global Catalogue of Microorganisms (GCM) 10K type strain sequencing project: providing services to taxonomists for standard genome sequencing and annotation.</title>
        <authorList>
            <consortium name="The Broad Institute Genomics Platform"/>
            <consortium name="The Broad Institute Genome Sequencing Center for Infectious Disease"/>
            <person name="Wu L."/>
            <person name="Ma J."/>
        </authorList>
    </citation>
    <scope>NUCLEOTIDE SEQUENCE [LARGE SCALE GENOMIC DNA]</scope>
    <source>
        <strain evidence="3 4">JCM 14323</strain>
    </source>
</reference>
<proteinExistence type="predicted"/>
<evidence type="ECO:0000256" key="1">
    <source>
        <dbReference type="SAM" id="MobiDB-lite"/>
    </source>
</evidence>
<keyword evidence="3" id="KW-0436">Ligase</keyword>
<dbReference type="EMBL" id="BAAANK010000005">
    <property type="protein sequence ID" value="GAA1836082.1"/>
    <property type="molecule type" value="Genomic_DNA"/>
</dbReference>
<feature type="region of interest" description="Disordered" evidence="1">
    <location>
        <begin position="1"/>
        <end position="21"/>
    </location>
</feature>
<protein>
    <submittedName>
        <fullName evidence="3">Non-homologous end-joining DNA ligase</fullName>
    </submittedName>
</protein>
<accession>A0ABN2MSZ9</accession>
<dbReference type="Proteomes" id="UP001501746">
    <property type="component" value="Unassembled WGS sequence"/>
</dbReference>
<dbReference type="PANTHER" id="PTHR42705">
    <property type="entry name" value="BIFUNCTIONAL NON-HOMOLOGOUS END JOINING PROTEIN LIGD"/>
    <property type="match status" value="1"/>
</dbReference>
<dbReference type="PANTHER" id="PTHR42705:SF3">
    <property type="entry name" value="ATP-DEPENDENT DNA LIGASE"/>
    <property type="match status" value="1"/>
</dbReference>
<evidence type="ECO:0000313" key="3">
    <source>
        <dbReference type="EMBL" id="GAA1836082.1"/>
    </source>
</evidence>
<comment type="caution">
    <text evidence="3">The sequence shown here is derived from an EMBL/GenBank/DDBJ whole genome shotgun (WGS) entry which is preliminary data.</text>
</comment>
<dbReference type="Gene3D" id="3.90.920.10">
    <property type="entry name" value="DNA primase, PRIM domain"/>
    <property type="match status" value="1"/>
</dbReference>
<sequence length="346" mass="38590">MAGDAAQLTVPSPDGERQMRISSPSRVLWPEVGITKLELAEYLVAVGPAFIEANGGRPVSLQRFPEGVDGEQFFSKNPPRGAPEWLRSVTVTYPSGRRHPQVVLDEPAGAVWAAQMNTIVFHPWASRAENTDHPDQLRIDLDPQPGTGFAEAVPIALALRDLFGEVGLTAFVKTSGSRGIHVFAPIEPEHEFLEVRHAVIALGRELERRMPELVTTNWWKEERGDRIFIDYNQANRDRTMAGAYSPRPLPHASVSCPLEWSELETTDPAQHTLRSVPQRLAERGDPWAGMHEHPGRIDTLLEWWQRDLDDGLGELPFPPDFPKMPGEPMRVQPSRARHDAAAADDD</sequence>
<feature type="domain" description="DNA ligase D polymerase" evidence="2">
    <location>
        <begin position="35"/>
        <end position="287"/>
    </location>
</feature>
<dbReference type="GO" id="GO:0016874">
    <property type="term" value="F:ligase activity"/>
    <property type="evidence" value="ECO:0007669"/>
    <property type="project" value="UniProtKB-KW"/>
</dbReference>